<dbReference type="OrthoDB" id="3210041at2"/>
<sequence length="269" mass="29459">MAWRPAPNNTFYRFIVGTGLFLRWLLQLDVRINGSEHLPTPDPIVGKARKPVPGKGAVIAITHFGYLDFAVASLVMWKHGKVQMRYLIHKGAAEHWLAGPAISAAGHVVVDRTAGADAYQQAVQKLREGEYIAILPEAGVSRSFTVRECKTGAARMAAEAGVPIVPISIWGAHRLMTRGHRFNFLRSWKAPIQVQIGEQLRFSSTDDAVTSTETLRSALQQGIDQASASFPLQAEAGAWWVPAAQGGGAMTLEEQRSADQQDRIRRGQN</sequence>
<evidence type="ECO:0000256" key="2">
    <source>
        <dbReference type="ARBA" id="ARBA00023315"/>
    </source>
</evidence>
<proteinExistence type="predicted"/>
<keyword evidence="2 4" id="KW-0012">Acyltransferase</keyword>
<evidence type="ECO:0000256" key="1">
    <source>
        <dbReference type="ARBA" id="ARBA00022679"/>
    </source>
</evidence>
<gene>
    <name evidence="4" type="ORF">UM93_01070</name>
</gene>
<dbReference type="GO" id="GO:0006654">
    <property type="term" value="P:phosphatidic acid biosynthetic process"/>
    <property type="evidence" value="ECO:0007669"/>
    <property type="project" value="TreeGrafter"/>
</dbReference>
<name>A0A0D4BVY1_9MICC</name>
<dbReference type="SMART" id="SM00563">
    <property type="entry name" value="PlsC"/>
    <property type="match status" value="1"/>
</dbReference>
<dbReference type="KEGG" id="ari:UM93_01070"/>
<keyword evidence="5" id="KW-1185">Reference proteome</keyword>
<accession>A0A0D4BVY1</accession>
<dbReference type="RefSeq" id="WP_045073140.1">
    <property type="nucleotide sequence ID" value="NZ_CP011005.1"/>
</dbReference>
<dbReference type="CDD" id="cd07989">
    <property type="entry name" value="LPLAT_AGPAT-like"/>
    <property type="match status" value="1"/>
</dbReference>
<dbReference type="GO" id="GO:0003841">
    <property type="term" value="F:1-acylglycerol-3-phosphate O-acyltransferase activity"/>
    <property type="evidence" value="ECO:0007669"/>
    <property type="project" value="TreeGrafter"/>
</dbReference>
<evidence type="ECO:0000313" key="4">
    <source>
        <dbReference type="EMBL" id="AJT40484.1"/>
    </source>
</evidence>
<dbReference type="HOGENOM" id="CLU_027938_4_4_11"/>
<organism evidence="4 5">
    <name type="scientific">Psychromicrobium lacuslunae</name>
    <dbReference type="NCBI Taxonomy" id="1618207"/>
    <lineage>
        <taxon>Bacteria</taxon>
        <taxon>Bacillati</taxon>
        <taxon>Actinomycetota</taxon>
        <taxon>Actinomycetes</taxon>
        <taxon>Micrococcales</taxon>
        <taxon>Micrococcaceae</taxon>
        <taxon>Psychromicrobium</taxon>
    </lineage>
</organism>
<dbReference type="SUPFAM" id="SSF69593">
    <property type="entry name" value="Glycerol-3-phosphate (1)-acyltransferase"/>
    <property type="match status" value="1"/>
</dbReference>
<evidence type="ECO:0000313" key="5">
    <source>
        <dbReference type="Proteomes" id="UP000061839"/>
    </source>
</evidence>
<dbReference type="InterPro" id="IPR002123">
    <property type="entry name" value="Plipid/glycerol_acylTrfase"/>
</dbReference>
<dbReference type="GO" id="GO:0005886">
    <property type="term" value="C:plasma membrane"/>
    <property type="evidence" value="ECO:0007669"/>
    <property type="project" value="TreeGrafter"/>
</dbReference>
<dbReference type="EMBL" id="CP011005">
    <property type="protein sequence ID" value="AJT40484.1"/>
    <property type="molecule type" value="Genomic_DNA"/>
</dbReference>
<dbReference type="STRING" id="1618207.UM93_01070"/>
<dbReference type="PANTHER" id="PTHR10434:SF55">
    <property type="entry name" value="POSSIBLE ACYLTRANSFERASE"/>
    <property type="match status" value="1"/>
</dbReference>
<dbReference type="Proteomes" id="UP000061839">
    <property type="component" value="Chromosome"/>
</dbReference>
<dbReference type="AlphaFoldDB" id="A0A0D4BVY1"/>
<reference evidence="4 5" key="1">
    <citation type="journal article" date="2015" name="Genome Announc.">
        <title>Complete Genome Sequencing of Protease-Producing Novel Arthrobacter sp. Strain IHBB 11108 Using PacBio Single-Molecule Real-Time Sequencing Technology.</title>
        <authorList>
            <person name="Kiran S."/>
            <person name="Swarnkar M.K."/>
            <person name="Pal M."/>
            <person name="Thakur R."/>
            <person name="Tewari R."/>
            <person name="Singh A.K."/>
            <person name="Gulati A."/>
        </authorList>
    </citation>
    <scope>NUCLEOTIDE SEQUENCE [LARGE SCALE GENOMIC DNA]</scope>
    <source>
        <strain evidence="4 5">IHBB 11108</strain>
    </source>
</reference>
<dbReference type="PANTHER" id="PTHR10434">
    <property type="entry name" value="1-ACYL-SN-GLYCEROL-3-PHOSPHATE ACYLTRANSFERASE"/>
    <property type="match status" value="1"/>
</dbReference>
<evidence type="ECO:0000259" key="3">
    <source>
        <dbReference type="SMART" id="SM00563"/>
    </source>
</evidence>
<protein>
    <submittedName>
        <fullName evidence="4">Glycerol acyltransferase</fullName>
    </submittedName>
</protein>
<keyword evidence="1 4" id="KW-0808">Transferase</keyword>
<feature type="domain" description="Phospholipid/glycerol acyltransferase" evidence="3">
    <location>
        <begin position="57"/>
        <end position="172"/>
    </location>
</feature>
<dbReference type="PATRIC" id="fig|1618207.4.peg.220"/>
<dbReference type="Pfam" id="PF01553">
    <property type="entry name" value="Acyltransferase"/>
    <property type="match status" value="1"/>
</dbReference>